<accession>A0A1B0D803</accession>
<evidence type="ECO:0000256" key="1">
    <source>
        <dbReference type="SAM" id="MobiDB-lite"/>
    </source>
</evidence>
<dbReference type="Proteomes" id="UP000092462">
    <property type="component" value="Unassembled WGS sequence"/>
</dbReference>
<dbReference type="EMBL" id="AJVK01012520">
    <property type="status" value="NOT_ANNOTATED_CDS"/>
    <property type="molecule type" value="Genomic_DNA"/>
</dbReference>
<feature type="region of interest" description="Disordered" evidence="1">
    <location>
        <begin position="198"/>
        <end position="261"/>
    </location>
</feature>
<dbReference type="RefSeq" id="XP_055707299.1">
    <property type="nucleotide sequence ID" value="XM_055851324.1"/>
</dbReference>
<organism evidence="3 4">
    <name type="scientific">Phlebotomus papatasi</name>
    <name type="common">Sandfly</name>
    <dbReference type="NCBI Taxonomy" id="29031"/>
    <lineage>
        <taxon>Eukaryota</taxon>
        <taxon>Metazoa</taxon>
        <taxon>Ecdysozoa</taxon>
        <taxon>Arthropoda</taxon>
        <taxon>Hexapoda</taxon>
        <taxon>Insecta</taxon>
        <taxon>Pterygota</taxon>
        <taxon>Neoptera</taxon>
        <taxon>Endopterygota</taxon>
        <taxon>Diptera</taxon>
        <taxon>Nematocera</taxon>
        <taxon>Psychodoidea</taxon>
        <taxon>Psychodidae</taxon>
        <taxon>Phlebotomus</taxon>
        <taxon>Phlebotomus</taxon>
    </lineage>
</organism>
<dbReference type="VEuPathDB" id="VectorBase:PPAI003676"/>
<dbReference type="EnsemblMetazoa" id="PPAI003676-RA">
    <property type="protein sequence ID" value="PPAI003676-PA"/>
    <property type="gene ID" value="PPAI003676"/>
</dbReference>
<dbReference type="AlphaFoldDB" id="A0A1B0D803"/>
<evidence type="ECO:0000256" key="2">
    <source>
        <dbReference type="SAM" id="SignalP"/>
    </source>
</evidence>
<dbReference type="EMBL" id="AJVK01012519">
    <property type="status" value="NOT_ANNOTATED_CDS"/>
    <property type="molecule type" value="Genomic_DNA"/>
</dbReference>
<dbReference type="OrthoDB" id="6915407at2759"/>
<dbReference type="GeneID" id="129804212"/>
<dbReference type="KEGG" id="ppap:129804212"/>
<feature type="signal peptide" evidence="2">
    <location>
        <begin position="1"/>
        <end position="19"/>
    </location>
</feature>
<protein>
    <submittedName>
        <fullName evidence="3">Uncharacterized protein</fullName>
    </submittedName>
</protein>
<keyword evidence="2" id="KW-0732">Signal</keyword>
<reference evidence="3" key="1">
    <citation type="submission" date="2022-08" db="UniProtKB">
        <authorList>
            <consortium name="EnsemblMetazoa"/>
        </authorList>
    </citation>
    <scope>IDENTIFICATION</scope>
    <source>
        <strain evidence="3">Israel</strain>
    </source>
</reference>
<name>A0A1B0D803_PHLPP</name>
<keyword evidence="4" id="KW-1185">Reference proteome</keyword>
<proteinExistence type="predicted"/>
<feature type="compositionally biased region" description="Basic and acidic residues" evidence="1">
    <location>
        <begin position="215"/>
        <end position="225"/>
    </location>
</feature>
<sequence>MIAGLLSLVSCALVTLTSGITVSPIVRQKYYTTTTKVPQMIAYFQPSPQIRAKNADSVSSAAIFGRDVIKIVQPPDNVRGKEFIRGGSRSDLKNRVKLSPQFEFANPGLKSIPIQIDPRQQNYQLQKDFFSRSPNIREYPQVKPSVGFDVNPVVNQLNVLRMKHRDLFAEEEGVPQFDSKKTQRLQKPPLGYEIFAQEKENFRKNISPTRKRKEPQRQRLEEKNHTTSQEAPTRFVPTRLYAQVRHSSTQKHRPRQLEEPRARERLQTKKTHVVYSEDGYEDSKYDHGDEEKFAEHKERRVKRNTEVAEAEELPVALALIGSANLTGEEVLEYLEEVIRNSSKYLPDDHDDDRFSFTSHLLNKTEIEKLFALPVPDTMESESRQSNHKDKYPFYFLPSTENLPHSSALRYAETPKTLPRKGETFYATKKRKICEEIDQDVDPTETMDKKRRLNNLGDKIDCFRENFFGEDPLDNPIFHEEFVDAQETTTVSISTDQIETLTQQKTNQNRNPGINVYDDVISNIRAAVVADTLSRHARTRQAYLNIPKVEPQPEKVKLERPRDVVRSNDKKIIQNYMNHNGFVFDISKYFPPLYVVQPESGKIYRIHPQQRIVKSKKKLNKSKGKRVSHKTKDYTVFPTIGTSTPNTVRPQLIVHPIMSSGNYPYMALKKNKNRNFHYEGLIFH</sequence>
<evidence type="ECO:0000313" key="3">
    <source>
        <dbReference type="EnsemblMetazoa" id="PPAI003676-PA"/>
    </source>
</evidence>
<feature type="chain" id="PRO_5043904471" evidence="2">
    <location>
        <begin position="20"/>
        <end position="683"/>
    </location>
</feature>
<dbReference type="VEuPathDB" id="VectorBase:PPAPM1_008408"/>
<evidence type="ECO:0000313" key="4">
    <source>
        <dbReference type="Proteomes" id="UP000092462"/>
    </source>
</evidence>